<dbReference type="EMBL" id="QGKX02001521">
    <property type="protein sequence ID" value="KAF3510483.1"/>
    <property type="molecule type" value="Genomic_DNA"/>
</dbReference>
<dbReference type="AlphaFoldDB" id="A0A8S9PCA8"/>
<evidence type="ECO:0000313" key="1">
    <source>
        <dbReference type="EMBL" id="KAF3510483.1"/>
    </source>
</evidence>
<comment type="caution">
    <text evidence="1">The sequence shown here is derived from an EMBL/GenBank/DDBJ whole genome shotgun (WGS) entry which is preliminary data.</text>
</comment>
<gene>
    <name evidence="1" type="ORF">F2Q69_00006180</name>
</gene>
<name>A0A8S9PCA8_BRACR</name>
<reference evidence="1" key="1">
    <citation type="submission" date="2019-12" db="EMBL/GenBank/DDBJ databases">
        <title>Genome sequencing and annotation of Brassica cretica.</title>
        <authorList>
            <person name="Studholme D.J."/>
            <person name="Sarris P."/>
        </authorList>
    </citation>
    <scope>NUCLEOTIDE SEQUENCE</scope>
    <source>
        <strain evidence="1">PFS-109/04</strain>
        <tissue evidence="1">Leaf</tissue>
    </source>
</reference>
<proteinExistence type="predicted"/>
<organism evidence="1 2">
    <name type="scientific">Brassica cretica</name>
    <name type="common">Mustard</name>
    <dbReference type="NCBI Taxonomy" id="69181"/>
    <lineage>
        <taxon>Eukaryota</taxon>
        <taxon>Viridiplantae</taxon>
        <taxon>Streptophyta</taxon>
        <taxon>Embryophyta</taxon>
        <taxon>Tracheophyta</taxon>
        <taxon>Spermatophyta</taxon>
        <taxon>Magnoliopsida</taxon>
        <taxon>eudicotyledons</taxon>
        <taxon>Gunneridae</taxon>
        <taxon>Pentapetalae</taxon>
        <taxon>rosids</taxon>
        <taxon>malvids</taxon>
        <taxon>Brassicales</taxon>
        <taxon>Brassicaceae</taxon>
        <taxon>Brassiceae</taxon>
        <taxon>Brassica</taxon>
    </lineage>
</organism>
<sequence>MEQDVHRSIIIFNRRGLSSVSIDGTGCASIDCFFFVSTSNDNHPDGTQRKLFNLQRWQDQQEDRRLLRDCENRPNGKSTASSAIVMKPNGKSAVSSAIMMKPNASTALSSAHGNQATIVEATVTVQCFTVTVKLTV</sequence>
<protein>
    <submittedName>
        <fullName evidence="1">Uncharacterized protein</fullName>
    </submittedName>
</protein>
<accession>A0A8S9PCA8</accession>
<dbReference type="Proteomes" id="UP000712600">
    <property type="component" value="Unassembled WGS sequence"/>
</dbReference>
<evidence type="ECO:0000313" key="2">
    <source>
        <dbReference type="Proteomes" id="UP000712600"/>
    </source>
</evidence>